<feature type="transmembrane region" description="Helical" evidence="1">
    <location>
        <begin position="107"/>
        <end position="125"/>
    </location>
</feature>
<evidence type="ECO:0000313" key="2">
    <source>
        <dbReference type="EMBL" id="GAG36458.1"/>
    </source>
</evidence>
<gene>
    <name evidence="2" type="ORF">S01H1_67169</name>
</gene>
<proteinExistence type="predicted"/>
<dbReference type="AlphaFoldDB" id="X0XII2"/>
<protein>
    <submittedName>
        <fullName evidence="2">Uncharacterized protein</fullName>
    </submittedName>
</protein>
<evidence type="ECO:0000256" key="1">
    <source>
        <dbReference type="SAM" id="Phobius"/>
    </source>
</evidence>
<dbReference type="EMBL" id="BARS01044464">
    <property type="protein sequence ID" value="GAG36458.1"/>
    <property type="molecule type" value="Genomic_DNA"/>
</dbReference>
<accession>X0XII2</accession>
<keyword evidence="1" id="KW-0472">Membrane</keyword>
<feature type="transmembrane region" description="Helical" evidence="1">
    <location>
        <begin position="131"/>
        <end position="150"/>
    </location>
</feature>
<comment type="caution">
    <text evidence="2">The sequence shown here is derived from an EMBL/GenBank/DDBJ whole genome shotgun (WGS) entry which is preliminary data.</text>
</comment>
<reference evidence="2" key="1">
    <citation type="journal article" date="2014" name="Front. Microbiol.">
        <title>High frequency of phylogenetically diverse reductive dehalogenase-homologous genes in deep subseafloor sedimentary metagenomes.</title>
        <authorList>
            <person name="Kawai M."/>
            <person name="Futagami T."/>
            <person name="Toyoda A."/>
            <person name="Takaki Y."/>
            <person name="Nishi S."/>
            <person name="Hori S."/>
            <person name="Arai W."/>
            <person name="Tsubouchi T."/>
            <person name="Morono Y."/>
            <person name="Uchiyama I."/>
            <person name="Ito T."/>
            <person name="Fujiyama A."/>
            <person name="Inagaki F."/>
            <person name="Takami H."/>
        </authorList>
    </citation>
    <scope>NUCLEOTIDE SEQUENCE</scope>
    <source>
        <strain evidence="2">Expedition CK06-06</strain>
    </source>
</reference>
<feature type="transmembrane region" description="Helical" evidence="1">
    <location>
        <begin position="48"/>
        <end position="65"/>
    </location>
</feature>
<feature type="transmembrane region" description="Helical" evidence="1">
    <location>
        <begin position="21"/>
        <end position="42"/>
    </location>
</feature>
<organism evidence="2">
    <name type="scientific">marine sediment metagenome</name>
    <dbReference type="NCBI Taxonomy" id="412755"/>
    <lineage>
        <taxon>unclassified sequences</taxon>
        <taxon>metagenomes</taxon>
        <taxon>ecological metagenomes</taxon>
    </lineage>
</organism>
<sequence length="170" mass="19367">MADKVKIYEKGLEENPKGRILFGNFIMLLWFALGTIACWYFHPLVAWFYLAFAIIMVYIVLRKLVCTNCYYYDKWCGLGWGKLSALMFKKGKIEDFNKSIGLKIAPLTYGILMIIPAVLIIISIIQMFTIYKLGVLILLLLISFYSGGISRKKTCGMCKMRLCCPGSAVK</sequence>
<name>X0XII2_9ZZZZ</name>
<keyword evidence="1" id="KW-0812">Transmembrane</keyword>
<keyword evidence="1" id="KW-1133">Transmembrane helix</keyword>